<keyword evidence="1" id="KW-0732">Signal</keyword>
<comment type="caution">
    <text evidence="2">The sequence shown here is derived from an EMBL/GenBank/DDBJ whole genome shotgun (WGS) entry which is preliminary data.</text>
</comment>
<accession>A0A9D2BGN9</accession>
<dbReference type="EMBL" id="DXEL01000088">
    <property type="protein sequence ID" value="HIX75955.1"/>
    <property type="molecule type" value="Genomic_DNA"/>
</dbReference>
<reference evidence="2" key="1">
    <citation type="journal article" date="2021" name="PeerJ">
        <title>Extensive microbial diversity within the chicken gut microbiome revealed by metagenomics and culture.</title>
        <authorList>
            <person name="Gilroy R."/>
            <person name="Ravi A."/>
            <person name="Getino M."/>
            <person name="Pursley I."/>
            <person name="Horton D.L."/>
            <person name="Alikhan N.F."/>
            <person name="Baker D."/>
            <person name="Gharbi K."/>
            <person name="Hall N."/>
            <person name="Watson M."/>
            <person name="Adriaenssens E.M."/>
            <person name="Foster-Nyarko E."/>
            <person name="Jarju S."/>
            <person name="Secka A."/>
            <person name="Antonio M."/>
            <person name="Oren A."/>
            <person name="Chaudhuri R.R."/>
            <person name="La Ragione R."/>
            <person name="Hildebrand F."/>
            <person name="Pallen M.J."/>
        </authorList>
    </citation>
    <scope>NUCLEOTIDE SEQUENCE</scope>
    <source>
        <strain evidence="2">ChiGjej6B6-14162</strain>
    </source>
</reference>
<sequence length="132" mass="14819">MKTRKLLAMLPLIAVLGACNDDLEIANGEVTIKVNDDGITSPQWLVEVVDSVAHTYQKSPSTGEYLYPQVYIKKYESKEYILISDYLNSCLTCGNLIFTPQGEPVLPEEGNNDSLYERIRTQGESQKVWGPF</sequence>
<evidence type="ECO:0008006" key="4">
    <source>
        <dbReference type="Google" id="ProtNLM"/>
    </source>
</evidence>
<proteinExistence type="predicted"/>
<organism evidence="2 3">
    <name type="scientific">Candidatus Parabacteroides intestinipullorum</name>
    <dbReference type="NCBI Taxonomy" id="2838723"/>
    <lineage>
        <taxon>Bacteria</taxon>
        <taxon>Pseudomonadati</taxon>
        <taxon>Bacteroidota</taxon>
        <taxon>Bacteroidia</taxon>
        <taxon>Bacteroidales</taxon>
        <taxon>Tannerellaceae</taxon>
        <taxon>Parabacteroides</taxon>
    </lineage>
</organism>
<dbReference type="Proteomes" id="UP000886740">
    <property type="component" value="Unassembled WGS sequence"/>
</dbReference>
<name>A0A9D2BGN9_9BACT</name>
<evidence type="ECO:0000256" key="1">
    <source>
        <dbReference type="SAM" id="SignalP"/>
    </source>
</evidence>
<dbReference type="PROSITE" id="PS51257">
    <property type="entry name" value="PROKAR_LIPOPROTEIN"/>
    <property type="match status" value="1"/>
</dbReference>
<protein>
    <recommendedName>
        <fullName evidence="4">Lipoprotein</fullName>
    </recommendedName>
</protein>
<evidence type="ECO:0000313" key="2">
    <source>
        <dbReference type="EMBL" id="HIX75955.1"/>
    </source>
</evidence>
<evidence type="ECO:0000313" key="3">
    <source>
        <dbReference type="Proteomes" id="UP000886740"/>
    </source>
</evidence>
<feature type="signal peptide" evidence="1">
    <location>
        <begin position="1"/>
        <end position="20"/>
    </location>
</feature>
<reference evidence="2" key="2">
    <citation type="submission" date="2021-04" db="EMBL/GenBank/DDBJ databases">
        <authorList>
            <person name="Gilroy R."/>
        </authorList>
    </citation>
    <scope>NUCLEOTIDE SEQUENCE</scope>
    <source>
        <strain evidence="2">ChiGjej6B6-14162</strain>
    </source>
</reference>
<dbReference type="AlphaFoldDB" id="A0A9D2BGN9"/>
<feature type="chain" id="PRO_5038910773" description="Lipoprotein" evidence="1">
    <location>
        <begin position="21"/>
        <end position="132"/>
    </location>
</feature>
<gene>
    <name evidence="2" type="ORF">H9977_13125</name>
</gene>